<accession>A0AAN8IKZ5</accession>
<evidence type="ECO:0000313" key="2">
    <source>
        <dbReference type="EMBL" id="KAK5974418.1"/>
    </source>
</evidence>
<protein>
    <submittedName>
        <fullName evidence="2">Uncharacterized protein</fullName>
    </submittedName>
</protein>
<evidence type="ECO:0000256" key="1">
    <source>
        <dbReference type="SAM" id="MobiDB-lite"/>
    </source>
</evidence>
<sequence length="104" mass="11390">MLSFTGRRREVDQPYKSTEQTAVPGPQIHMGDCGPGKAWGIFIECIDDEGATSPVSPCDYCPRLACHVQARHCGVQNTDTTNIAASGTLRHLIFLHKIMCSVMI</sequence>
<proteinExistence type="predicted"/>
<name>A0AAN8IKZ5_TRICO</name>
<gene>
    <name evidence="2" type="ORF">GCK32_019527</name>
</gene>
<feature type="region of interest" description="Disordered" evidence="1">
    <location>
        <begin position="1"/>
        <end position="21"/>
    </location>
</feature>
<organism evidence="2 3">
    <name type="scientific">Trichostrongylus colubriformis</name>
    <name type="common">Black scour worm</name>
    <dbReference type="NCBI Taxonomy" id="6319"/>
    <lineage>
        <taxon>Eukaryota</taxon>
        <taxon>Metazoa</taxon>
        <taxon>Ecdysozoa</taxon>
        <taxon>Nematoda</taxon>
        <taxon>Chromadorea</taxon>
        <taxon>Rhabditida</taxon>
        <taxon>Rhabditina</taxon>
        <taxon>Rhabditomorpha</taxon>
        <taxon>Strongyloidea</taxon>
        <taxon>Trichostrongylidae</taxon>
        <taxon>Trichostrongylus</taxon>
    </lineage>
</organism>
<keyword evidence="3" id="KW-1185">Reference proteome</keyword>
<reference evidence="2 3" key="1">
    <citation type="submission" date="2019-10" db="EMBL/GenBank/DDBJ databases">
        <title>Assembly and Annotation for the nematode Trichostrongylus colubriformis.</title>
        <authorList>
            <person name="Martin J."/>
        </authorList>
    </citation>
    <scope>NUCLEOTIDE SEQUENCE [LARGE SCALE GENOMIC DNA]</scope>
    <source>
        <strain evidence="2">G859</strain>
        <tissue evidence="2">Whole worm</tissue>
    </source>
</reference>
<comment type="caution">
    <text evidence="2">The sequence shown here is derived from an EMBL/GenBank/DDBJ whole genome shotgun (WGS) entry which is preliminary data.</text>
</comment>
<dbReference type="AlphaFoldDB" id="A0AAN8IKZ5"/>
<evidence type="ECO:0000313" key="3">
    <source>
        <dbReference type="Proteomes" id="UP001331761"/>
    </source>
</evidence>
<dbReference type="Proteomes" id="UP001331761">
    <property type="component" value="Unassembled WGS sequence"/>
</dbReference>
<dbReference type="EMBL" id="WIXE01014262">
    <property type="protein sequence ID" value="KAK5974418.1"/>
    <property type="molecule type" value="Genomic_DNA"/>
</dbReference>